<evidence type="ECO:0000256" key="1">
    <source>
        <dbReference type="SAM" id="SignalP"/>
    </source>
</evidence>
<evidence type="ECO:0000313" key="3">
    <source>
        <dbReference type="Proteomes" id="UP001283361"/>
    </source>
</evidence>
<comment type="caution">
    <text evidence="2">The sequence shown here is derived from an EMBL/GenBank/DDBJ whole genome shotgun (WGS) entry which is preliminary data.</text>
</comment>
<reference evidence="2" key="1">
    <citation type="journal article" date="2023" name="G3 (Bethesda)">
        <title>A reference genome for the long-term kleptoplast-retaining sea slug Elysia crispata morphotype clarki.</title>
        <authorList>
            <person name="Eastman K.E."/>
            <person name="Pendleton A.L."/>
            <person name="Shaikh M.A."/>
            <person name="Suttiyut T."/>
            <person name="Ogas R."/>
            <person name="Tomko P."/>
            <person name="Gavelis G."/>
            <person name="Widhalm J.R."/>
            <person name="Wisecaver J.H."/>
        </authorList>
    </citation>
    <scope>NUCLEOTIDE SEQUENCE</scope>
    <source>
        <strain evidence="2">ECLA1</strain>
    </source>
</reference>
<feature type="chain" id="PRO_5042018817" description="Secreted protein" evidence="1">
    <location>
        <begin position="19"/>
        <end position="77"/>
    </location>
</feature>
<protein>
    <recommendedName>
        <fullName evidence="4">Secreted protein</fullName>
    </recommendedName>
</protein>
<sequence length="77" mass="8757">MSTIFNIIRILQITVSSALPSFPLAQVQNGNYRQQSVTRQRRANKTIPLMYPGPSFSWLRYKPATTDTAVRNEAEKS</sequence>
<dbReference type="AlphaFoldDB" id="A0AAE0YYU2"/>
<proteinExistence type="predicted"/>
<evidence type="ECO:0000313" key="2">
    <source>
        <dbReference type="EMBL" id="KAK3759445.1"/>
    </source>
</evidence>
<evidence type="ECO:0008006" key="4">
    <source>
        <dbReference type="Google" id="ProtNLM"/>
    </source>
</evidence>
<accession>A0AAE0YYU2</accession>
<dbReference type="Proteomes" id="UP001283361">
    <property type="component" value="Unassembled WGS sequence"/>
</dbReference>
<name>A0AAE0YYU2_9GAST</name>
<keyword evidence="3" id="KW-1185">Reference proteome</keyword>
<keyword evidence="1" id="KW-0732">Signal</keyword>
<organism evidence="2 3">
    <name type="scientific">Elysia crispata</name>
    <name type="common">lettuce slug</name>
    <dbReference type="NCBI Taxonomy" id="231223"/>
    <lineage>
        <taxon>Eukaryota</taxon>
        <taxon>Metazoa</taxon>
        <taxon>Spiralia</taxon>
        <taxon>Lophotrochozoa</taxon>
        <taxon>Mollusca</taxon>
        <taxon>Gastropoda</taxon>
        <taxon>Heterobranchia</taxon>
        <taxon>Euthyneura</taxon>
        <taxon>Panpulmonata</taxon>
        <taxon>Sacoglossa</taxon>
        <taxon>Placobranchoidea</taxon>
        <taxon>Plakobranchidae</taxon>
        <taxon>Elysia</taxon>
    </lineage>
</organism>
<dbReference type="EMBL" id="JAWDGP010005120">
    <property type="protein sequence ID" value="KAK3759445.1"/>
    <property type="molecule type" value="Genomic_DNA"/>
</dbReference>
<feature type="signal peptide" evidence="1">
    <location>
        <begin position="1"/>
        <end position="18"/>
    </location>
</feature>
<gene>
    <name evidence="2" type="ORF">RRG08_062592</name>
</gene>